<evidence type="ECO:0000256" key="1">
    <source>
        <dbReference type="SAM" id="Phobius"/>
    </source>
</evidence>
<keyword evidence="1" id="KW-1133">Transmembrane helix</keyword>
<dbReference type="Proteomes" id="UP000177169">
    <property type="component" value="Unassembled WGS sequence"/>
</dbReference>
<evidence type="ECO:0000313" key="3">
    <source>
        <dbReference type="Proteomes" id="UP000177169"/>
    </source>
</evidence>
<evidence type="ECO:0000313" key="2">
    <source>
        <dbReference type="EMBL" id="OGM32543.1"/>
    </source>
</evidence>
<reference evidence="2 3" key="1">
    <citation type="journal article" date="2016" name="Nat. Commun.">
        <title>Thousands of microbial genomes shed light on interconnected biogeochemical processes in an aquifer system.</title>
        <authorList>
            <person name="Anantharaman K."/>
            <person name="Brown C.T."/>
            <person name="Hug L.A."/>
            <person name="Sharon I."/>
            <person name="Castelle C.J."/>
            <person name="Probst A.J."/>
            <person name="Thomas B.C."/>
            <person name="Singh A."/>
            <person name="Wilkins M.J."/>
            <person name="Karaoz U."/>
            <person name="Brodie E.L."/>
            <person name="Williams K.H."/>
            <person name="Hubbard S.S."/>
            <person name="Banfield J.F."/>
        </authorList>
    </citation>
    <scope>NUCLEOTIDE SEQUENCE [LARGE SCALE GENOMIC DNA]</scope>
</reference>
<proteinExistence type="predicted"/>
<protein>
    <submittedName>
        <fullName evidence="2">Uncharacterized protein</fullName>
    </submittedName>
</protein>
<keyword evidence="1" id="KW-0472">Membrane</keyword>
<comment type="caution">
    <text evidence="2">The sequence shown here is derived from an EMBL/GenBank/DDBJ whole genome shotgun (WGS) entry which is preliminary data.</text>
</comment>
<name>A0A1F7YYV4_9BACT</name>
<organism evidence="2 3">
    <name type="scientific">Candidatus Woesebacteria bacterium RIFCSPHIGHO2_02_FULL_39_13</name>
    <dbReference type="NCBI Taxonomy" id="1802505"/>
    <lineage>
        <taxon>Bacteria</taxon>
        <taxon>Candidatus Woeseibacteriota</taxon>
    </lineage>
</organism>
<sequence length="73" mass="8179">MNNQYPTTLSTPGLSVPSIKKDAPLKIEEATEEYRESVTERKGKMIFLLGCVLALLILVSVWGLFIFFIQTST</sequence>
<feature type="transmembrane region" description="Helical" evidence="1">
    <location>
        <begin position="45"/>
        <end position="69"/>
    </location>
</feature>
<gene>
    <name evidence="2" type="ORF">A3D01_01795</name>
</gene>
<dbReference type="STRING" id="1802505.A3D01_01795"/>
<dbReference type="AlphaFoldDB" id="A0A1F7YYV4"/>
<dbReference type="EMBL" id="MGGR01000030">
    <property type="protein sequence ID" value="OGM32543.1"/>
    <property type="molecule type" value="Genomic_DNA"/>
</dbReference>
<accession>A0A1F7YYV4</accession>
<keyword evidence="1" id="KW-0812">Transmembrane</keyword>